<accession>A0AAD2JV07</accession>
<dbReference type="Proteomes" id="UP001295794">
    <property type="component" value="Unassembled WGS sequence"/>
</dbReference>
<dbReference type="AlphaFoldDB" id="A0AAD2JV07"/>
<proteinExistence type="predicted"/>
<evidence type="ECO:0000313" key="2">
    <source>
        <dbReference type="Proteomes" id="UP001295794"/>
    </source>
</evidence>
<dbReference type="SUPFAM" id="SSF49785">
    <property type="entry name" value="Galactose-binding domain-like"/>
    <property type="match status" value="1"/>
</dbReference>
<name>A0AAD2JV07_9AGAR</name>
<reference evidence="1" key="1">
    <citation type="submission" date="2023-11" db="EMBL/GenBank/DDBJ databases">
        <authorList>
            <person name="De Vega J J."/>
            <person name="De Vega J J."/>
        </authorList>
    </citation>
    <scope>NUCLEOTIDE SEQUENCE</scope>
</reference>
<dbReference type="Gene3D" id="2.60.120.260">
    <property type="entry name" value="Galactose-binding domain-like"/>
    <property type="match status" value="2"/>
</dbReference>
<organism evidence="1 2">
    <name type="scientific">Mycena citricolor</name>
    <dbReference type="NCBI Taxonomy" id="2018698"/>
    <lineage>
        <taxon>Eukaryota</taxon>
        <taxon>Fungi</taxon>
        <taxon>Dikarya</taxon>
        <taxon>Basidiomycota</taxon>
        <taxon>Agaricomycotina</taxon>
        <taxon>Agaricomycetes</taxon>
        <taxon>Agaricomycetidae</taxon>
        <taxon>Agaricales</taxon>
        <taxon>Marasmiineae</taxon>
        <taxon>Mycenaceae</taxon>
        <taxon>Mycena</taxon>
    </lineage>
</organism>
<comment type="caution">
    <text evidence="1">The sequence shown here is derived from an EMBL/GenBank/DDBJ whole genome shotgun (WGS) entry which is preliminary data.</text>
</comment>
<evidence type="ECO:0000313" key="1">
    <source>
        <dbReference type="EMBL" id="CAK5263484.1"/>
    </source>
</evidence>
<gene>
    <name evidence="1" type="ORF">MYCIT1_LOCUS2945</name>
</gene>
<dbReference type="InterPro" id="IPR008979">
    <property type="entry name" value="Galactose-bd-like_sf"/>
</dbReference>
<protein>
    <recommendedName>
        <fullName evidence="3">Carbohydrate-binding module family 67 protein</fullName>
    </recommendedName>
</protein>
<dbReference type="EMBL" id="CAVNYO010000040">
    <property type="protein sequence ID" value="CAK5263484.1"/>
    <property type="molecule type" value="Genomic_DNA"/>
</dbReference>
<evidence type="ECO:0008006" key="3">
    <source>
        <dbReference type="Google" id="ProtNLM"/>
    </source>
</evidence>
<sequence>MSTKLSEVAAPLLLETGSRIKALDRGVYDHQSTSTMLVFQTILLALTTWIGVQALDFSASQWIWTTDVSGGVAPVGSRAFRKDFVAPAGKTPLEADIIITADNSFSLYVNNDLVGSSGDFRYAARFCVPLYDCLNVFAVTATNGATVPNPAGLLVAIQITYSDGTTSQLVSDATWRGAITFPSNYQSLSFDDNPWRPVLVEAGYGAAPWGTIPVPSVPPVLTLAGAAWIWTTEVSGGIAPAGTRAFRRTYTAPPGQLVGSATVIIAADNEYTLYANGFQIGSGTSFTTAQTWSINLGAASQVVFAVVATNILTVPNPAGVIFAAEINLVQTACNCTGGAYLVSDGSWLWPGNGSLPPGFQNPGYDSSSWTAVTTEGANGVAPWGTVAISPSTGTVNAF</sequence>
<keyword evidence="2" id="KW-1185">Reference proteome</keyword>